<protein>
    <submittedName>
        <fullName evidence="2">Uncharacterized protein</fullName>
    </submittedName>
</protein>
<reference evidence="2 3" key="1">
    <citation type="journal article" date="2019" name="Emerg. Microbes Infect.">
        <title>Comprehensive subspecies identification of 175 nontuberculous mycobacteria species based on 7547 genomic profiles.</title>
        <authorList>
            <person name="Matsumoto Y."/>
            <person name="Kinjo T."/>
            <person name="Motooka D."/>
            <person name="Nabeya D."/>
            <person name="Jung N."/>
            <person name="Uechi K."/>
            <person name="Horii T."/>
            <person name="Iida T."/>
            <person name="Fujita J."/>
            <person name="Nakamura S."/>
        </authorList>
    </citation>
    <scope>NUCLEOTIDE SEQUENCE [LARGE SCALE GENOMIC DNA]</scope>
    <source>
        <strain evidence="2 3">JCM 18113</strain>
    </source>
</reference>
<keyword evidence="1" id="KW-1133">Transmembrane helix</keyword>
<keyword evidence="1" id="KW-0472">Membrane</keyword>
<evidence type="ECO:0000313" key="2">
    <source>
        <dbReference type="EMBL" id="BBY36905.1"/>
    </source>
</evidence>
<sequence length="133" mass="14086">MIAVRRAHQTYCPRGYFTVSAGEAPTTAAADTDRVVAYLLVRLTIEALLLAGALTRAPVIAGGLVMIVLVLDAASIEHFSASAISSWTGCSRPAVHPRLTGRAMRPRSSDFVKCTGTMFAERPATATGKSHTK</sequence>
<name>A0ABM7JN27_MYCNT</name>
<evidence type="ECO:0000313" key="3">
    <source>
        <dbReference type="Proteomes" id="UP000465812"/>
    </source>
</evidence>
<accession>A0ABM7JN27</accession>
<organism evidence="2 3">
    <name type="scientific">Mycobacterium mantenii</name>
    <dbReference type="NCBI Taxonomy" id="560555"/>
    <lineage>
        <taxon>Bacteria</taxon>
        <taxon>Bacillati</taxon>
        <taxon>Actinomycetota</taxon>
        <taxon>Actinomycetes</taxon>
        <taxon>Mycobacteriales</taxon>
        <taxon>Mycobacteriaceae</taxon>
        <taxon>Mycobacterium</taxon>
        <taxon>Mycobacterium avium complex (MAC)</taxon>
    </lineage>
</organism>
<evidence type="ECO:0000256" key="1">
    <source>
        <dbReference type="SAM" id="Phobius"/>
    </source>
</evidence>
<keyword evidence="3" id="KW-1185">Reference proteome</keyword>
<dbReference type="Proteomes" id="UP000465812">
    <property type="component" value="Chromosome"/>
</dbReference>
<dbReference type="EMBL" id="AP022590">
    <property type="protein sequence ID" value="BBY36905.1"/>
    <property type="molecule type" value="Genomic_DNA"/>
</dbReference>
<gene>
    <name evidence="2" type="ORF">MMAN_10390</name>
</gene>
<proteinExistence type="predicted"/>
<keyword evidence="1" id="KW-0812">Transmembrane</keyword>
<feature type="transmembrane region" description="Helical" evidence="1">
    <location>
        <begin position="47"/>
        <end position="71"/>
    </location>
</feature>